<dbReference type="STRING" id="905079.L1JXI7"/>
<reference evidence="5" key="3">
    <citation type="submission" date="2016-03" db="UniProtKB">
        <authorList>
            <consortium name="EnsemblProtists"/>
        </authorList>
    </citation>
    <scope>IDENTIFICATION</scope>
</reference>
<dbReference type="PANTHER" id="PTHR23003:SF3">
    <property type="entry name" value="FI21236P1-RELATED"/>
    <property type="match status" value="1"/>
</dbReference>
<organism evidence="4">
    <name type="scientific">Guillardia theta (strain CCMP2712)</name>
    <name type="common">Cryptophyte</name>
    <dbReference type="NCBI Taxonomy" id="905079"/>
    <lineage>
        <taxon>Eukaryota</taxon>
        <taxon>Cryptophyceae</taxon>
        <taxon>Pyrenomonadales</taxon>
        <taxon>Geminigeraceae</taxon>
        <taxon>Guillardia</taxon>
    </lineage>
</organism>
<proteinExistence type="predicted"/>
<dbReference type="Gene3D" id="3.30.70.330">
    <property type="match status" value="1"/>
</dbReference>
<dbReference type="SMART" id="SM00360">
    <property type="entry name" value="RRM"/>
    <property type="match status" value="1"/>
</dbReference>
<keyword evidence="1 2" id="KW-0694">RNA-binding</keyword>
<sequence>RPGQGRRVYVGNLSWDCQWQDLKDHMRAAGEVRYADIMYGPDGRSKGCALVEYNTVEEAQKAITELHDSDLMGRLIFVREDRENV</sequence>
<dbReference type="GeneID" id="17309765"/>
<dbReference type="SUPFAM" id="SSF54928">
    <property type="entry name" value="RNA-binding domain, RBD"/>
    <property type="match status" value="1"/>
</dbReference>
<dbReference type="InterPro" id="IPR035979">
    <property type="entry name" value="RBD_domain_sf"/>
</dbReference>
<dbReference type="InterPro" id="IPR012677">
    <property type="entry name" value="Nucleotide-bd_a/b_plait_sf"/>
</dbReference>
<dbReference type="AlphaFoldDB" id="L1JXI7"/>
<dbReference type="EnsemblProtists" id="EKX52788">
    <property type="protein sequence ID" value="EKX52788"/>
    <property type="gene ID" value="GUITHDRAFT_64943"/>
</dbReference>
<reference evidence="4 6" key="1">
    <citation type="journal article" date="2012" name="Nature">
        <title>Algal genomes reveal evolutionary mosaicism and the fate of nucleomorphs.</title>
        <authorList>
            <consortium name="DOE Joint Genome Institute"/>
            <person name="Curtis B.A."/>
            <person name="Tanifuji G."/>
            <person name="Burki F."/>
            <person name="Gruber A."/>
            <person name="Irimia M."/>
            <person name="Maruyama S."/>
            <person name="Arias M.C."/>
            <person name="Ball S.G."/>
            <person name="Gile G.H."/>
            <person name="Hirakawa Y."/>
            <person name="Hopkins J.F."/>
            <person name="Kuo A."/>
            <person name="Rensing S.A."/>
            <person name="Schmutz J."/>
            <person name="Symeonidi A."/>
            <person name="Elias M."/>
            <person name="Eveleigh R.J."/>
            <person name="Herman E.K."/>
            <person name="Klute M.J."/>
            <person name="Nakayama T."/>
            <person name="Obornik M."/>
            <person name="Reyes-Prieto A."/>
            <person name="Armbrust E.V."/>
            <person name="Aves S.J."/>
            <person name="Beiko R.G."/>
            <person name="Coutinho P."/>
            <person name="Dacks J.B."/>
            <person name="Durnford D.G."/>
            <person name="Fast N.M."/>
            <person name="Green B.R."/>
            <person name="Grisdale C.J."/>
            <person name="Hempel F."/>
            <person name="Henrissat B."/>
            <person name="Hoppner M.P."/>
            <person name="Ishida K."/>
            <person name="Kim E."/>
            <person name="Koreny L."/>
            <person name="Kroth P.G."/>
            <person name="Liu Y."/>
            <person name="Malik S.B."/>
            <person name="Maier U.G."/>
            <person name="McRose D."/>
            <person name="Mock T."/>
            <person name="Neilson J.A."/>
            <person name="Onodera N.T."/>
            <person name="Poole A.M."/>
            <person name="Pritham E.J."/>
            <person name="Richards T.A."/>
            <person name="Rocap G."/>
            <person name="Roy S.W."/>
            <person name="Sarai C."/>
            <person name="Schaack S."/>
            <person name="Shirato S."/>
            <person name="Slamovits C.H."/>
            <person name="Spencer D.F."/>
            <person name="Suzuki S."/>
            <person name="Worden A.Z."/>
            <person name="Zauner S."/>
            <person name="Barry K."/>
            <person name="Bell C."/>
            <person name="Bharti A.K."/>
            <person name="Crow J.A."/>
            <person name="Grimwood J."/>
            <person name="Kramer R."/>
            <person name="Lindquist E."/>
            <person name="Lucas S."/>
            <person name="Salamov A."/>
            <person name="McFadden G.I."/>
            <person name="Lane C.E."/>
            <person name="Keeling P.J."/>
            <person name="Gray M.W."/>
            <person name="Grigoriev I.V."/>
            <person name="Archibald J.M."/>
        </authorList>
    </citation>
    <scope>NUCLEOTIDE SEQUENCE</scope>
    <source>
        <strain evidence="4 6">CCMP2712</strain>
    </source>
</reference>
<dbReference type="InterPro" id="IPR000504">
    <property type="entry name" value="RRM_dom"/>
</dbReference>
<dbReference type="Proteomes" id="UP000011087">
    <property type="component" value="Unassembled WGS sequence"/>
</dbReference>
<evidence type="ECO:0000313" key="5">
    <source>
        <dbReference type="EnsemblProtists" id="EKX52788"/>
    </source>
</evidence>
<accession>L1JXI7</accession>
<protein>
    <recommendedName>
        <fullName evidence="3">RRM domain-containing protein</fullName>
    </recommendedName>
</protein>
<evidence type="ECO:0000256" key="1">
    <source>
        <dbReference type="ARBA" id="ARBA00022884"/>
    </source>
</evidence>
<dbReference type="GO" id="GO:1990904">
    <property type="term" value="C:ribonucleoprotein complex"/>
    <property type="evidence" value="ECO:0007669"/>
    <property type="project" value="TreeGrafter"/>
</dbReference>
<dbReference type="GO" id="GO:0005737">
    <property type="term" value="C:cytoplasm"/>
    <property type="evidence" value="ECO:0007669"/>
    <property type="project" value="TreeGrafter"/>
</dbReference>
<dbReference type="FunFam" id="3.30.70.330:FF:000362">
    <property type="entry name" value="GBP2p Poly(A+) RNA-binding protein"/>
    <property type="match status" value="1"/>
</dbReference>
<dbReference type="OMA" id="FNARKIY"/>
<evidence type="ECO:0000256" key="2">
    <source>
        <dbReference type="PROSITE-ProRule" id="PRU00176"/>
    </source>
</evidence>
<gene>
    <name evidence="4" type="ORF">GUITHDRAFT_64943</name>
</gene>
<dbReference type="EMBL" id="JH992971">
    <property type="protein sequence ID" value="EKX52788.1"/>
    <property type="molecule type" value="Genomic_DNA"/>
</dbReference>
<keyword evidence="6" id="KW-1185">Reference proteome</keyword>
<dbReference type="GO" id="GO:0003729">
    <property type="term" value="F:mRNA binding"/>
    <property type="evidence" value="ECO:0007669"/>
    <property type="project" value="TreeGrafter"/>
</dbReference>
<dbReference type="KEGG" id="gtt:GUITHDRAFT_64943"/>
<dbReference type="PROSITE" id="PS50102">
    <property type="entry name" value="RRM"/>
    <property type="match status" value="1"/>
</dbReference>
<evidence type="ECO:0000313" key="4">
    <source>
        <dbReference type="EMBL" id="EKX52788.1"/>
    </source>
</evidence>
<dbReference type="eggNOG" id="KOG0118">
    <property type="taxonomic scope" value="Eukaryota"/>
</dbReference>
<feature type="domain" description="RRM" evidence="3">
    <location>
        <begin position="6"/>
        <end position="83"/>
    </location>
</feature>
<feature type="non-terminal residue" evidence="4">
    <location>
        <position position="1"/>
    </location>
</feature>
<dbReference type="PaxDb" id="55529-EKX52788"/>
<dbReference type="Pfam" id="PF00076">
    <property type="entry name" value="RRM_1"/>
    <property type="match status" value="1"/>
</dbReference>
<evidence type="ECO:0000259" key="3">
    <source>
        <dbReference type="PROSITE" id="PS50102"/>
    </source>
</evidence>
<dbReference type="InterPro" id="IPR050374">
    <property type="entry name" value="RRT5_SRSF_SR"/>
</dbReference>
<dbReference type="PANTHER" id="PTHR23003">
    <property type="entry name" value="RNA RECOGNITION MOTIF RRM DOMAIN CONTAINING PROTEIN"/>
    <property type="match status" value="1"/>
</dbReference>
<name>L1JXI7_GUITC</name>
<dbReference type="RefSeq" id="XP_005839768.1">
    <property type="nucleotide sequence ID" value="XM_005839711.1"/>
</dbReference>
<dbReference type="HOGENOM" id="CLU_012062_28_8_1"/>
<evidence type="ECO:0000313" key="6">
    <source>
        <dbReference type="Proteomes" id="UP000011087"/>
    </source>
</evidence>
<dbReference type="GO" id="GO:0005634">
    <property type="term" value="C:nucleus"/>
    <property type="evidence" value="ECO:0007669"/>
    <property type="project" value="TreeGrafter"/>
</dbReference>
<dbReference type="OrthoDB" id="1049195at2759"/>
<reference evidence="6" key="2">
    <citation type="submission" date="2012-11" db="EMBL/GenBank/DDBJ databases">
        <authorList>
            <person name="Kuo A."/>
            <person name="Curtis B.A."/>
            <person name="Tanifuji G."/>
            <person name="Burki F."/>
            <person name="Gruber A."/>
            <person name="Irimia M."/>
            <person name="Maruyama S."/>
            <person name="Arias M.C."/>
            <person name="Ball S.G."/>
            <person name="Gile G.H."/>
            <person name="Hirakawa Y."/>
            <person name="Hopkins J.F."/>
            <person name="Rensing S.A."/>
            <person name="Schmutz J."/>
            <person name="Symeonidi A."/>
            <person name="Elias M."/>
            <person name="Eveleigh R.J."/>
            <person name="Herman E.K."/>
            <person name="Klute M.J."/>
            <person name="Nakayama T."/>
            <person name="Obornik M."/>
            <person name="Reyes-Prieto A."/>
            <person name="Armbrust E.V."/>
            <person name="Aves S.J."/>
            <person name="Beiko R.G."/>
            <person name="Coutinho P."/>
            <person name="Dacks J.B."/>
            <person name="Durnford D.G."/>
            <person name="Fast N.M."/>
            <person name="Green B.R."/>
            <person name="Grisdale C."/>
            <person name="Hempe F."/>
            <person name="Henrissat B."/>
            <person name="Hoppner M.P."/>
            <person name="Ishida K.-I."/>
            <person name="Kim E."/>
            <person name="Koreny L."/>
            <person name="Kroth P.G."/>
            <person name="Liu Y."/>
            <person name="Malik S.-B."/>
            <person name="Maier U.G."/>
            <person name="McRose D."/>
            <person name="Mock T."/>
            <person name="Neilson J.A."/>
            <person name="Onodera N.T."/>
            <person name="Poole A.M."/>
            <person name="Pritham E.J."/>
            <person name="Richards T.A."/>
            <person name="Rocap G."/>
            <person name="Roy S.W."/>
            <person name="Sarai C."/>
            <person name="Schaack S."/>
            <person name="Shirato S."/>
            <person name="Slamovits C.H."/>
            <person name="Spencer D.F."/>
            <person name="Suzuki S."/>
            <person name="Worden A.Z."/>
            <person name="Zauner S."/>
            <person name="Barry K."/>
            <person name="Bell C."/>
            <person name="Bharti A.K."/>
            <person name="Crow J.A."/>
            <person name="Grimwood J."/>
            <person name="Kramer R."/>
            <person name="Lindquist E."/>
            <person name="Lucas S."/>
            <person name="Salamov A."/>
            <person name="McFadden G.I."/>
            <person name="Lane C.E."/>
            <person name="Keeling P.J."/>
            <person name="Gray M.W."/>
            <person name="Grigoriev I.V."/>
            <person name="Archibald J.M."/>
        </authorList>
    </citation>
    <scope>NUCLEOTIDE SEQUENCE</scope>
    <source>
        <strain evidence="6">CCMP2712</strain>
    </source>
</reference>